<evidence type="ECO:0000256" key="3">
    <source>
        <dbReference type="ARBA" id="ARBA00023163"/>
    </source>
</evidence>
<dbReference type="Pfam" id="PF02311">
    <property type="entry name" value="AraC_binding"/>
    <property type="match status" value="1"/>
</dbReference>
<keyword evidence="1" id="KW-0805">Transcription regulation</keyword>
<dbReference type="EMBL" id="JAGYPN010000001">
    <property type="protein sequence ID" value="MBS4222634.1"/>
    <property type="molecule type" value="Genomic_DNA"/>
</dbReference>
<comment type="caution">
    <text evidence="5">The sequence shown here is derived from an EMBL/GenBank/DDBJ whole genome shotgun (WGS) entry which is preliminary data.</text>
</comment>
<dbReference type="InterPro" id="IPR003313">
    <property type="entry name" value="AraC-bd"/>
</dbReference>
<dbReference type="AlphaFoldDB" id="A0A942URE2"/>
<gene>
    <name evidence="5" type="ORF">KHA91_07660</name>
</gene>
<dbReference type="PRINTS" id="PR00032">
    <property type="entry name" value="HTHARAC"/>
</dbReference>
<dbReference type="InterPro" id="IPR020449">
    <property type="entry name" value="Tscrpt_reg_AraC-type_HTH"/>
</dbReference>
<dbReference type="GO" id="GO:0003700">
    <property type="term" value="F:DNA-binding transcription factor activity"/>
    <property type="evidence" value="ECO:0007669"/>
    <property type="project" value="InterPro"/>
</dbReference>
<evidence type="ECO:0000256" key="2">
    <source>
        <dbReference type="ARBA" id="ARBA00023125"/>
    </source>
</evidence>
<evidence type="ECO:0000313" key="5">
    <source>
        <dbReference type="EMBL" id="MBS4222634.1"/>
    </source>
</evidence>
<keyword evidence="3" id="KW-0804">Transcription</keyword>
<feature type="domain" description="HTH araC/xylS-type" evidence="4">
    <location>
        <begin position="190"/>
        <end position="287"/>
    </location>
</feature>
<dbReference type="PROSITE" id="PS00041">
    <property type="entry name" value="HTH_ARAC_FAMILY_1"/>
    <property type="match status" value="1"/>
</dbReference>
<protein>
    <submittedName>
        <fullName evidence="5">Helix-turn-helix transcriptional regulator</fullName>
    </submittedName>
</protein>
<dbReference type="Gene3D" id="2.60.120.10">
    <property type="entry name" value="Jelly Rolls"/>
    <property type="match status" value="1"/>
</dbReference>
<dbReference type="SMART" id="SM00342">
    <property type="entry name" value="HTH_ARAC"/>
    <property type="match status" value="1"/>
</dbReference>
<dbReference type="SUPFAM" id="SSF46689">
    <property type="entry name" value="Homeodomain-like"/>
    <property type="match status" value="2"/>
</dbReference>
<dbReference type="InterPro" id="IPR018062">
    <property type="entry name" value="HTH_AraC-typ_CS"/>
</dbReference>
<dbReference type="InterPro" id="IPR018060">
    <property type="entry name" value="HTH_AraC"/>
</dbReference>
<dbReference type="RefSeq" id="WP_213097572.1">
    <property type="nucleotide sequence ID" value="NZ_JAGYPN010000001.1"/>
</dbReference>
<keyword evidence="2" id="KW-0238">DNA-binding</keyword>
<evidence type="ECO:0000259" key="4">
    <source>
        <dbReference type="PROSITE" id="PS01124"/>
    </source>
</evidence>
<dbReference type="InterPro" id="IPR009057">
    <property type="entry name" value="Homeodomain-like_sf"/>
</dbReference>
<dbReference type="InterPro" id="IPR014710">
    <property type="entry name" value="RmlC-like_jellyroll"/>
</dbReference>
<dbReference type="Gene3D" id="1.10.10.60">
    <property type="entry name" value="Homeodomain-like"/>
    <property type="match status" value="2"/>
</dbReference>
<proteinExistence type="predicted"/>
<reference evidence="5 6" key="1">
    <citation type="submission" date="2021-05" db="EMBL/GenBank/DDBJ databases">
        <title>Novel Bacillus species.</title>
        <authorList>
            <person name="Liu G."/>
        </authorList>
    </citation>
    <scope>NUCLEOTIDE SEQUENCE [LARGE SCALE GENOMIC DNA]</scope>
    <source>
        <strain evidence="5 6">FJAT-49682</strain>
    </source>
</reference>
<dbReference type="PANTHER" id="PTHR43280:SF28">
    <property type="entry name" value="HTH-TYPE TRANSCRIPTIONAL ACTIVATOR RHAS"/>
    <property type="match status" value="1"/>
</dbReference>
<evidence type="ECO:0000313" key="6">
    <source>
        <dbReference type="Proteomes" id="UP000676456"/>
    </source>
</evidence>
<dbReference type="GO" id="GO:0043565">
    <property type="term" value="F:sequence-specific DNA binding"/>
    <property type="evidence" value="ECO:0007669"/>
    <property type="project" value="InterPro"/>
</dbReference>
<dbReference type="Pfam" id="PF12833">
    <property type="entry name" value="HTH_18"/>
    <property type="match status" value="1"/>
</dbReference>
<organism evidence="5 6">
    <name type="scientific">Lederbergia citrea</name>
    <dbReference type="NCBI Taxonomy" id="2833581"/>
    <lineage>
        <taxon>Bacteria</taxon>
        <taxon>Bacillati</taxon>
        <taxon>Bacillota</taxon>
        <taxon>Bacilli</taxon>
        <taxon>Bacillales</taxon>
        <taxon>Bacillaceae</taxon>
        <taxon>Lederbergia</taxon>
    </lineage>
</organism>
<accession>A0A942URE2</accession>
<evidence type="ECO:0000256" key="1">
    <source>
        <dbReference type="ARBA" id="ARBA00023015"/>
    </source>
</evidence>
<dbReference type="PANTHER" id="PTHR43280">
    <property type="entry name" value="ARAC-FAMILY TRANSCRIPTIONAL REGULATOR"/>
    <property type="match status" value="1"/>
</dbReference>
<dbReference type="InterPro" id="IPR011051">
    <property type="entry name" value="RmlC_Cupin_sf"/>
</dbReference>
<dbReference type="SUPFAM" id="SSF51182">
    <property type="entry name" value="RmlC-like cupins"/>
    <property type="match status" value="1"/>
</dbReference>
<name>A0A942URE2_9BACI</name>
<dbReference type="Proteomes" id="UP000676456">
    <property type="component" value="Unassembled WGS sequence"/>
</dbReference>
<sequence>MSLMDYLHGEAFLNQHAIKLSGDCVSFFVHYWGVTPYHYDNPLHKHSFFEVCYVVDGEGGYVDNGIETPLVKGTMFLSRPDIWHQIKSQSGLFLLFVAFDVIESESSETGIIQFRELATTEKIIAKVNEHFPSTLIWKSLLMQSTNIHSFQAEIVLNLAYSLLISLHQIFTDDHRKTEKIMVMRTSSNLHRAKLYIRDNLSQPLQLNDVACYLHISARHLSRLFSTEGESFTSYIRKVRIRRSEELLRGTKQSIKEIADETGFTSVHYFTRIFKSETGLPPGYYRKHFPEDNPYKK</sequence>
<dbReference type="PROSITE" id="PS01124">
    <property type="entry name" value="HTH_ARAC_FAMILY_2"/>
    <property type="match status" value="1"/>
</dbReference>
<keyword evidence="6" id="KW-1185">Reference proteome</keyword>